<proteinExistence type="predicted"/>
<dbReference type="PANTHER" id="PTHR11735:SF6">
    <property type="entry name" value="TRNA N6-ADENOSINE THREONYLCARBAMOYLTRANSFERASE, MITOCHONDRIAL"/>
    <property type="match status" value="1"/>
</dbReference>
<dbReference type="Gene3D" id="3.30.420.40">
    <property type="match status" value="2"/>
</dbReference>
<reference evidence="5" key="1">
    <citation type="journal article" date="2019" name="Int. J. Syst. Evol. Microbiol.">
        <title>The Global Catalogue of Microorganisms (GCM) 10K type strain sequencing project: providing services to taxonomists for standard genome sequencing and annotation.</title>
        <authorList>
            <consortium name="The Broad Institute Genomics Platform"/>
            <consortium name="The Broad Institute Genome Sequencing Center for Infectious Disease"/>
            <person name="Wu L."/>
            <person name="Ma J."/>
        </authorList>
    </citation>
    <scope>NUCLEOTIDE SEQUENCE [LARGE SCALE GENOMIC DNA]</scope>
    <source>
        <strain evidence="5">JCM 18537</strain>
    </source>
</reference>
<dbReference type="InterPro" id="IPR022496">
    <property type="entry name" value="T6A_TsaB"/>
</dbReference>
<keyword evidence="1" id="KW-0408">Iron</keyword>
<feature type="region of interest" description="Disordered" evidence="2">
    <location>
        <begin position="228"/>
        <end position="250"/>
    </location>
</feature>
<name>A0ABP9ACF0_9MICO</name>
<dbReference type="Proteomes" id="UP001501645">
    <property type="component" value="Unassembled WGS sequence"/>
</dbReference>
<evidence type="ECO:0000313" key="4">
    <source>
        <dbReference type="EMBL" id="GAA4777974.1"/>
    </source>
</evidence>
<accession>A0ABP9ACF0</accession>
<evidence type="ECO:0000256" key="2">
    <source>
        <dbReference type="SAM" id="MobiDB-lite"/>
    </source>
</evidence>
<gene>
    <name evidence="4" type="primary">tsaB</name>
    <name evidence="4" type="ORF">GCM10023351_23580</name>
</gene>
<protein>
    <submittedName>
        <fullName evidence="4">tRNA (Adenosine(37)-N6)-threonylcarbamoyltransferase complex dimerization subunit type 1 TsaB</fullName>
    </submittedName>
</protein>
<dbReference type="NCBIfam" id="TIGR03725">
    <property type="entry name" value="T6A_YeaZ"/>
    <property type="match status" value="1"/>
</dbReference>
<dbReference type="EMBL" id="BAABKO010000004">
    <property type="protein sequence ID" value="GAA4777974.1"/>
    <property type="molecule type" value="Genomic_DNA"/>
</dbReference>
<keyword evidence="5" id="KW-1185">Reference proteome</keyword>
<dbReference type="PANTHER" id="PTHR11735">
    <property type="entry name" value="TRNA N6-ADENOSINE THREONYLCARBAMOYLTRANSFERASE"/>
    <property type="match status" value="1"/>
</dbReference>
<feature type="domain" description="Gcp-like" evidence="3">
    <location>
        <begin position="33"/>
        <end position="121"/>
    </location>
</feature>
<comment type="caution">
    <text evidence="4">The sequence shown here is derived from an EMBL/GenBank/DDBJ whole genome shotgun (WGS) entry which is preliminary data.</text>
</comment>
<dbReference type="RefSeq" id="WP_345439398.1">
    <property type="nucleotide sequence ID" value="NZ_BAABKO010000004.1"/>
</dbReference>
<dbReference type="SUPFAM" id="SSF53067">
    <property type="entry name" value="Actin-like ATPase domain"/>
    <property type="match status" value="1"/>
</dbReference>
<organism evidence="4 5">
    <name type="scientific">Microbacterium gilvum</name>
    <dbReference type="NCBI Taxonomy" id="1336204"/>
    <lineage>
        <taxon>Bacteria</taxon>
        <taxon>Bacillati</taxon>
        <taxon>Actinomycetota</taxon>
        <taxon>Actinomycetes</taxon>
        <taxon>Micrococcales</taxon>
        <taxon>Microbacteriaceae</taxon>
        <taxon>Microbacterium</taxon>
    </lineage>
</organism>
<sequence length="250" mass="24966">MILAVDTSIGTGVAVVAPDGEIRSEAVSENALGHAEVIGTLLERALADAGIRSDAVTHVAAGMGPGPFTGLRIGIAAARAFALGRGIPVFGVVSHDAVAHELGVVFPAGGFAVATDARRKENAISVYGGPSKGLPVRVAGPELRPRDADLSADPLLAALAGADVAAAASFAGADVAAPDPAGARDALARVGAVDPALGDRLVLATRIPIGVLGRVAAIRIARGETPDVDEPLYLRSPDVKAPAPRKKVGS</sequence>
<dbReference type="InterPro" id="IPR000905">
    <property type="entry name" value="Gcp-like_dom"/>
</dbReference>
<evidence type="ECO:0000259" key="3">
    <source>
        <dbReference type="Pfam" id="PF00814"/>
    </source>
</evidence>
<evidence type="ECO:0000313" key="5">
    <source>
        <dbReference type="Proteomes" id="UP001501645"/>
    </source>
</evidence>
<evidence type="ECO:0000256" key="1">
    <source>
        <dbReference type="ARBA" id="ARBA00023004"/>
    </source>
</evidence>
<dbReference type="Pfam" id="PF00814">
    <property type="entry name" value="TsaD"/>
    <property type="match status" value="1"/>
</dbReference>
<dbReference type="InterPro" id="IPR043129">
    <property type="entry name" value="ATPase_NBD"/>
</dbReference>